<feature type="transmembrane region" description="Helical" evidence="6">
    <location>
        <begin position="179"/>
        <end position="196"/>
    </location>
</feature>
<feature type="domain" description="VTT" evidence="7">
    <location>
        <begin position="53"/>
        <end position="170"/>
    </location>
</feature>
<comment type="subcellular location">
    <subcellularLocation>
        <location evidence="1 6">Cell membrane</location>
        <topology evidence="1 6">Multi-pass membrane protein</topology>
    </subcellularLocation>
</comment>
<dbReference type="STRING" id="1472767.AOX59_08685"/>
<evidence type="ECO:0000256" key="5">
    <source>
        <dbReference type="ARBA" id="ARBA00023136"/>
    </source>
</evidence>
<feature type="transmembrane region" description="Helical" evidence="6">
    <location>
        <begin position="151"/>
        <end position="173"/>
    </location>
</feature>
<dbReference type="InterPro" id="IPR032816">
    <property type="entry name" value="VTT_dom"/>
</dbReference>
<organism evidence="8 9">
    <name type="scientific">Lentibacillus amyloliquefaciens</name>
    <dbReference type="NCBI Taxonomy" id="1472767"/>
    <lineage>
        <taxon>Bacteria</taxon>
        <taxon>Bacillati</taxon>
        <taxon>Bacillota</taxon>
        <taxon>Bacilli</taxon>
        <taxon>Bacillales</taxon>
        <taxon>Bacillaceae</taxon>
        <taxon>Lentibacillus</taxon>
    </lineage>
</organism>
<dbReference type="KEGG" id="lao:AOX59_08685"/>
<feature type="transmembrane region" description="Helical" evidence="6">
    <location>
        <begin position="72"/>
        <end position="89"/>
    </location>
</feature>
<comment type="similarity">
    <text evidence="6">Belongs to the TVP38/TMEM64 family.</text>
</comment>
<reference evidence="8 9" key="1">
    <citation type="submission" date="2016-01" db="EMBL/GenBank/DDBJ databases">
        <title>Complete genome sequence of strain Lentibacillus amyloliquefaciens LAM0015T isolated from saline sediment.</title>
        <authorList>
            <person name="Wang J.-L."/>
            <person name="He M.-X."/>
        </authorList>
    </citation>
    <scope>NUCLEOTIDE SEQUENCE [LARGE SCALE GENOMIC DNA]</scope>
    <source>
        <strain evidence="8 9">LAM0015</strain>
    </source>
</reference>
<dbReference type="PANTHER" id="PTHR12677">
    <property type="entry name" value="GOLGI APPARATUS MEMBRANE PROTEIN TVP38-RELATED"/>
    <property type="match status" value="1"/>
</dbReference>
<evidence type="ECO:0000313" key="8">
    <source>
        <dbReference type="EMBL" id="ALX48680.1"/>
    </source>
</evidence>
<proteinExistence type="inferred from homology"/>
<evidence type="ECO:0000256" key="2">
    <source>
        <dbReference type="ARBA" id="ARBA00022475"/>
    </source>
</evidence>
<sequence>MKLLNVSLADWRLWLEQEKMDEFIQELLNEYESLGPLPGILLPFIEAFLPFLPLIVFVFANAAAYGLWKGFIFSWIGACGGAILVFWVIRKLGDKRLFKVIRRNKQVRRVTVWVERHGFGPLFLLMCFPFSPSSVINIVSGLSKISVQQFILAVLLGKSVMIFSLAFIGSSIFEFAQNPVRTIVVGICIGLFWVFGKYIERRLQRRTVIKEISEREEVKK</sequence>
<keyword evidence="5 6" id="KW-0472">Membrane</keyword>
<evidence type="ECO:0000259" key="7">
    <source>
        <dbReference type="Pfam" id="PF09335"/>
    </source>
</evidence>
<dbReference type="GO" id="GO:0005886">
    <property type="term" value="C:plasma membrane"/>
    <property type="evidence" value="ECO:0007669"/>
    <property type="project" value="UniProtKB-SubCell"/>
</dbReference>
<dbReference type="InterPro" id="IPR015414">
    <property type="entry name" value="TMEM64"/>
</dbReference>
<dbReference type="EMBL" id="CP013862">
    <property type="protein sequence ID" value="ALX48680.1"/>
    <property type="molecule type" value="Genomic_DNA"/>
</dbReference>
<keyword evidence="2 6" id="KW-1003">Cell membrane</keyword>
<evidence type="ECO:0000256" key="1">
    <source>
        <dbReference type="ARBA" id="ARBA00004651"/>
    </source>
</evidence>
<feature type="transmembrane region" description="Helical" evidence="6">
    <location>
        <begin position="119"/>
        <end position="139"/>
    </location>
</feature>
<dbReference type="RefSeq" id="WP_068444713.1">
    <property type="nucleotide sequence ID" value="NZ_CP013862.1"/>
</dbReference>
<evidence type="ECO:0000256" key="3">
    <source>
        <dbReference type="ARBA" id="ARBA00022692"/>
    </source>
</evidence>
<protein>
    <recommendedName>
        <fullName evidence="6">TVP38/TMEM64 family membrane protein</fullName>
    </recommendedName>
</protein>
<dbReference type="Pfam" id="PF09335">
    <property type="entry name" value="VTT_dom"/>
    <property type="match status" value="1"/>
</dbReference>
<keyword evidence="3 6" id="KW-0812">Transmembrane</keyword>
<evidence type="ECO:0000313" key="9">
    <source>
        <dbReference type="Proteomes" id="UP000050331"/>
    </source>
</evidence>
<dbReference type="AlphaFoldDB" id="A0A0U4DTL4"/>
<dbReference type="Proteomes" id="UP000050331">
    <property type="component" value="Chromosome"/>
</dbReference>
<dbReference type="PANTHER" id="PTHR12677:SF55">
    <property type="entry name" value="UNDECAPRENYL PHOSPHATE TRANSPORTER SAOUHSC_00901-RELATED"/>
    <property type="match status" value="1"/>
</dbReference>
<keyword evidence="9" id="KW-1185">Reference proteome</keyword>
<feature type="transmembrane region" description="Helical" evidence="6">
    <location>
        <begin position="40"/>
        <end position="60"/>
    </location>
</feature>
<dbReference type="OrthoDB" id="1651121at2"/>
<gene>
    <name evidence="8" type="ORF">AOX59_08685</name>
</gene>
<evidence type="ECO:0000256" key="6">
    <source>
        <dbReference type="RuleBase" id="RU366058"/>
    </source>
</evidence>
<keyword evidence="4 6" id="KW-1133">Transmembrane helix</keyword>
<accession>A0A0U4DTL4</accession>
<evidence type="ECO:0000256" key="4">
    <source>
        <dbReference type="ARBA" id="ARBA00022989"/>
    </source>
</evidence>
<name>A0A0U4DTL4_9BACI</name>